<comment type="caution">
    <text evidence="4">The sequence shown here is derived from an EMBL/GenBank/DDBJ whole genome shotgun (WGS) entry which is preliminary data.</text>
</comment>
<keyword evidence="2" id="KW-0012">Acyltransferase</keyword>
<dbReference type="InterPro" id="IPR000182">
    <property type="entry name" value="GNAT_dom"/>
</dbReference>
<evidence type="ECO:0000259" key="3">
    <source>
        <dbReference type="PROSITE" id="PS51186"/>
    </source>
</evidence>
<feature type="domain" description="N-acetyltransferase" evidence="3">
    <location>
        <begin position="4"/>
        <end position="161"/>
    </location>
</feature>
<gene>
    <name evidence="4" type="ORF">WG78_16890</name>
</gene>
<dbReference type="GO" id="GO:0016747">
    <property type="term" value="F:acyltransferase activity, transferring groups other than amino-acyl groups"/>
    <property type="evidence" value="ECO:0007669"/>
    <property type="project" value="InterPro"/>
</dbReference>
<evidence type="ECO:0000256" key="1">
    <source>
        <dbReference type="ARBA" id="ARBA00022679"/>
    </source>
</evidence>
<dbReference type="Gene3D" id="3.40.630.30">
    <property type="match status" value="1"/>
</dbReference>
<sequence>MTAVHIRLVTLADLPAIDAIQQACYPAGFHEPIAAFASKLQTSPHSSWLAEHAGRIVGYFFTHPWSGAQPPKLGQPLPTPAAAADTHFWHDLAVLPQSRGNGVAPALVQHALAWGRAHGFRHTRLVAVLQAEGFWQRWGFEAERNIEGYGDAAVLMRLAANVEA</sequence>
<name>A0A0N0XH27_9NEIS</name>
<keyword evidence="5" id="KW-1185">Reference proteome</keyword>
<dbReference type="InterPro" id="IPR050832">
    <property type="entry name" value="Bact_Acetyltransf"/>
</dbReference>
<dbReference type="Proteomes" id="UP000037939">
    <property type="component" value="Unassembled WGS sequence"/>
</dbReference>
<dbReference type="RefSeq" id="WP_053938990.1">
    <property type="nucleotide sequence ID" value="NZ_LAQT01000028.1"/>
</dbReference>
<protein>
    <submittedName>
        <fullName evidence="4">Acetyltransferase (GNAT) family protein</fullName>
    </submittedName>
</protein>
<dbReference type="AlphaFoldDB" id="A0A0N0XH27"/>
<organism evidence="4 5">
    <name type="scientific">Amantichitinum ursilacus</name>
    <dbReference type="NCBI Taxonomy" id="857265"/>
    <lineage>
        <taxon>Bacteria</taxon>
        <taxon>Pseudomonadati</taxon>
        <taxon>Pseudomonadota</taxon>
        <taxon>Betaproteobacteria</taxon>
        <taxon>Neisseriales</taxon>
        <taxon>Chitinibacteraceae</taxon>
        <taxon>Amantichitinum</taxon>
    </lineage>
</organism>
<accession>A0A0N0XH27</accession>
<evidence type="ECO:0000313" key="4">
    <source>
        <dbReference type="EMBL" id="KPC50501.1"/>
    </source>
</evidence>
<dbReference type="PANTHER" id="PTHR43877:SF1">
    <property type="entry name" value="ACETYLTRANSFERASE"/>
    <property type="match status" value="1"/>
</dbReference>
<dbReference type="Pfam" id="PF00583">
    <property type="entry name" value="Acetyltransf_1"/>
    <property type="match status" value="1"/>
</dbReference>
<dbReference type="PROSITE" id="PS51186">
    <property type="entry name" value="GNAT"/>
    <property type="match status" value="1"/>
</dbReference>
<dbReference type="InterPro" id="IPR016181">
    <property type="entry name" value="Acyl_CoA_acyltransferase"/>
</dbReference>
<dbReference type="PANTHER" id="PTHR43877">
    <property type="entry name" value="AMINOALKYLPHOSPHONATE N-ACETYLTRANSFERASE-RELATED-RELATED"/>
    <property type="match status" value="1"/>
</dbReference>
<evidence type="ECO:0000313" key="5">
    <source>
        <dbReference type="Proteomes" id="UP000037939"/>
    </source>
</evidence>
<keyword evidence="1 4" id="KW-0808">Transferase</keyword>
<dbReference type="SUPFAM" id="SSF55729">
    <property type="entry name" value="Acyl-CoA N-acyltransferases (Nat)"/>
    <property type="match status" value="1"/>
</dbReference>
<dbReference type="STRING" id="857265.WG78_16890"/>
<proteinExistence type="predicted"/>
<dbReference type="EMBL" id="LAQT01000028">
    <property type="protein sequence ID" value="KPC50501.1"/>
    <property type="molecule type" value="Genomic_DNA"/>
</dbReference>
<evidence type="ECO:0000256" key="2">
    <source>
        <dbReference type="ARBA" id="ARBA00023315"/>
    </source>
</evidence>
<dbReference type="CDD" id="cd04301">
    <property type="entry name" value="NAT_SF"/>
    <property type="match status" value="1"/>
</dbReference>
<reference evidence="4 5" key="1">
    <citation type="submission" date="2015-07" db="EMBL/GenBank/DDBJ databases">
        <title>Draft genome sequence of the Amantichitinum ursilacus IGB-41, a new chitin-degrading bacterium.</title>
        <authorList>
            <person name="Kirstahler P."/>
            <person name="Guenther M."/>
            <person name="Grumaz C."/>
            <person name="Rupp S."/>
            <person name="Zibek S."/>
            <person name="Sohn K."/>
        </authorList>
    </citation>
    <scope>NUCLEOTIDE SEQUENCE [LARGE SCALE GENOMIC DNA]</scope>
    <source>
        <strain evidence="4 5">IGB-41</strain>
    </source>
</reference>